<comment type="caution">
    <text evidence="1">The sequence shown here is derived from an EMBL/GenBank/DDBJ whole genome shotgun (WGS) entry which is preliminary data.</text>
</comment>
<organism evidence="1 2">
    <name type="scientific">Peronosclerospora sorghi</name>
    <dbReference type="NCBI Taxonomy" id="230839"/>
    <lineage>
        <taxon>Eukaryota</taxon>
        <taxon>Sar</taxon>
        <taxon>Stramenopiles</taxon>
        <taxon>Oomycota</taxon>
        <taxon>Peronosporomycetes</taxon>
        <taxon>Peronosporales</taxon>
        <taxon>Peronosporaceae</taxon>
        <taxon>Peronosclerospora</taxon>
    </lineage>
</organism>
<proteinExistence type="predicted"/>
<evidence type="ECO:0000313" key="2">
    <source>
        <dbReference type="Proteomes" id="UP001163321"/>
    </source>
</evidence>
<gene>
    <name evidence="1" type="ORF">PsorP6_002528</name>
</gene>
<sequence length="98" mass="11128">MAIFRSIVYLRGDVDRCIWSDLRVSEKAKRKEGRERRQLHGGSEAGVEEDAVSLIANWQVGVAIKACPLLYFYDVEDARSSWNKGSEMTTLEMAEMLS</sequence>
<name>A0ACC0WVL2_9STRA</name>
<evidence type="ECO:0000313" key="1">
    <source>
        <dbReference type="EMBL" id="KAI9922914.1"/>
    </source>
</evidence>
<keyword evidence="2" id="KW-1185">Reference proteome</keyword>
<accession>A0ACC0WVL2</accession>
<dbReference type="Proteomes" id="UP001163321">
    <property type="component" value="Chromosome 1"/>
</dbReference>
<reference evidence="1 2" key="1">
    <citation type="journal article" date="2022" name="bioRxiv">
        <title>The genome of the oomycete Peronosclerospora sorghi, a cosmopolitan pathogen of maize and sorghum, is inflated with dispersed pseudogenes.</title>
        <authorList>
            <person name="Fletcher K."/>
            <person name="Martin F."/>
            <person name="Isakeit T."/>
            <person name="Cavanaugh K."/>
            <person name="Magill C."/>
            <person name="Michelmore R."/>
        </authorList>
    </citation>
    <scope>NUCLEOTIDE SEQUENCE [LARGE SCALE GENOMIC DNA]</scope>
    <source>
        <strain evidence="1">P6</strain>
    </source>
</reference>
<protein>
    <submittedName>
        <fullName evidence="1">Uncharacterized protein</fullName>
    </submittedName>
</protein>
<dbReference type="EMBL" id="CM047580">
    <property type="protein sequence ID" value="KAI9922914.1"/>
    <property type="molecule type" value="Genomic_DNA"/>
</dbReference>